<dbReference type="Pfam" id="PF04039">
    <property type="entry name" value="MnhB"/>
    <property type="match status" value="1"/>
</dbReference>
<evidence type="ECO:0000256" key="6">
    <source>
        <dbReference type="ARBA" id="ARBA00023136"/>
    </source>
</evidence>
<dbReference type="EMBL" id="JBHLUD010000017">
    <property type="protein sequence ID" value="MFC0548595.1"/>
    <property type="molecule type" value="Genomic_DNA"/>
</dbReference>
<dbReference type="InterPro" id="IPR007182">
    <property type="entry name" value="MnhB"/>
</dbReference>
<feature type="transmembrane region" description="Helical" evidence="7">
    <location>
        <begin position="212"/>
        <end position="235"/>
    </location>
</feature>
<keyword evidence="5 7" id="KW-1133">Transmembrane helix</keyword>
<gene>
    <name evidence="9" type="ORF">ACFFH7_44310</name>
</gene>
<reference evidence="9 10" key="1">
    <citation type="submission" date="2024-09" db="EMBL/GenBank/DDBJ databases">
        <authorList>
            <person name="Sun Q."/>
            <person name="Mori K."/>
        </authorList>
    </citation>
    <scope>NUCLEOTIDE SEQUENCE [LARGE SCALE GENOMIC DNA]</scope>
    <source>
        <strain evidence="9 10">TBRC 1432</strain>
    </source>
</reference>
<dbReference type="RefSeq" id="WP_273940760.1">
    <property type="nucleotide sequence ID" value="NZ_CP097263.1"/>
</dbReference>
<feature type="transmembrane region" description="Helical" evidence="7">
    <location>
        <begin position="7"/>
        <end position="26"/>
    </location>
</feature>
<keyword evidence="3" id="KW-1003">Cell membrane</keyword>
<evidence type="ECO:0000256" key="5">
    <source>
        <dbReference type="ARBA" id="ARBA00022989"/>
    </source>
</evidence>
<evidence type="ECO:0000313" key="10">
    <source>
        <dbReference type="Proteomes" id="UP001589810"/>
    </source>
</evidence>
<evidence type="ECO:0000256" key="7">
    <source>
        <dbReference type="SAM" id="Phobius"/>
    </source>
</evidence>
<accession>A0ABV6N970</accession>
<proteinExistence type="inferred from homology"/>
<dbReference type="Proteomes" id="UP001589810">
    <property type="component" value="Unassembled WGS sequence"/>
</dbReference>
<name>A0ABV6N970_9PSEU</name>
<evidence type="ECO:0000256" key="2">
    <source>
        <dbReference type="ARBA" id="ARBA00009425"/>
    </source>
</evidence>
<comment type="subcellular location">
    <subcellularLocation>
        <location evidence="1">Cell membrane</location>
        <topology evidence="1">Multi-pass membrane protein</topology>
    </subcellularLocation>
</comment>
<dbReference type="PANTHER" id="PTHR33932:SF4">
    <property type="entry name" value="NA(+)_H(+) ANTIPORTER SUBUNIT B"/>
    <property type="match status" value="1"/>
</dbReference>
<keyword evidence="10" id="KW-1185">Reference proteome</keyword>
<evidence type="ECO:0000256" key="4">
    <source>
        <dbReference type="ARBA" id="ARBA00022692"/>
    </source>
</evidence>
<sequence length="244" mass="25662">MTRSARWIVFWLGAGGVGVLIVLALLKMPSFGGLVHPYRELSVPAAIGRSSPNIVSSVNFDQRALDTLGEETILLGSVVGAAALLRPSKDEREQLDQDEGRVLEATKLLGYLLLPVTLIVGADVVTHGHLTPGGGFQGGVVLATAVHLLYVAGSYKMLRRVRPKSWYQVAEAVAAGAFVVLGLVGLLLTGAFLANIFPRGVLGDLFSSGTVFYLNVAVGAEVTSGVVVLLSGFLAQALSVREVR</sequence>
<evidence type="ECO:0000313" key="9">
    <source>
        <dbReference type="EMBL" id="MFC0548595.1"/>
    </source>
</evidence>
<evidence type="ECO:0000256" key="3">
    <source>
        <dbReference type="ARBA" id="ARBA00022475"/>
    </source>
</evidence>
<keyword evidence="4 7" id="KW-0812">Transmembrane</keyword>
<dbReference type="InterPro" id="IPR050622">
    <property type="entry name" value="CPA3_antiporter_subunitB"/>
</dbReference>
<evidence type="ECO:0000259" key="8">
    <source>
        <dbReference type="Pfam" id="PF04039"/>
    </source>
</evidence>
<evidence type="ECO:0000256" key="1">
    <source>
        <dbReference type="ARBA" id="ARBA00004651"/>
    </source>
</evidence>
<keyword evidence="6 7" id="KW-0472">Membrane</keyword>
<comment type="caution">
    <text evidence="9">The sequence shown here is derived from an EMBL/GenBank/DDBJ whole genome shotgun (WGS) entry which is preliminary data.</text>
</comment>
<protein>
    <submittedName>
        <fullName evidence="9">MnhB domain-containing protein</fullName>
    </submittedName>
</protein>
<organism evidence="9 10">
    <name type="scientific">Kutzneria chonburiensis</name>
    <dbReference type="NCBI Taxonomy" id="1483604"/>
    <lineage>
        <taxon>Bacteria</taxon>
        <taxon>Bacillati</taxon>
        <taxon>Actinomycetota</taxon>
        <taxon>Actinomycetes</taxon>
        <taxon>Pseudonocardiales</taxon>
        <taxon>Pseudonocardiaceae</taxon>
        <taxon>Kutzneria</taxon>
    </lineage>
</organism>
<feature type="transmembrane region" description="Helical" evidence="7">
    <location>
        <begin position="173"/>
        <end position="197"/>
    </location>
</feature>
<dbReference type="PANTHER" id="PTHR33932">
    <property type="entry name" value="NA(+)/H(+) ANTIPORTER SUBUNIT B"/>
    <property type="match status" value="1"/>
</dbReference>
<feature type="domain" description="Na+/H+ antiporter MnhB subunit-related protein" evidence="8">
    <location>
        <begin position="109"/>
        <end position="227"/>
    </location>
</feature>
<comment type="similarity">
    <text evidence="2">Belongs to the CPA3 antiporters (TC 2.A.63) subunit B family.</text>
</comment>
<feature type="transmembrane region" description="Helical" evidence="7">
    <location>
        <begin position="134"/>
        <end position="152"/>
    </location>
</feature>